<gene>
    <name evidence="9" type="primary">sigW_3</name>
    <name evidence="9" type="ORF">Mal64_19720</name>
</gene>
<feature type="domain" description="RNA polymerase sigma factor 70 region 4 type 2" evidence="8">
    <location>
        <begin position="125"/>
        <end position="177"/>
    </location>
</feature>
<keyword evidence="4" id="KW-0238">DNA-binding</keyword>
<dbReference type="InterPro" id="IPR013324">
    <property type="entry name" value="RNA_pol_sigma_r3/r4-like"/>
</dbReference>
<evidence type="ECO:0000313" key="10">
    <source>
        <dbReference type="Proteomes" id="UP000315440"/>
    </source>
</evidence>
<proteinExistence type="inferred from homology"/>
<feature type="region of interest" description="Disordered" evidence="6">
    <location>
        <begin position="102"/>
        <end position="124"/>
    </location>
</feature>
<protein>
    <submittedName>
        <fullName evidence="9">ECF RNA polymerase sigma factor SigW</fullName>
    </submittedName>
</protein>
<dbReference type="SUPFAM" id="SSF88946">
    <property type="entry name" value="Sigma2 domain of RNA polymerase sigma factors"/>
    <property type="match status" value="1"/>
</dbReference>
<dbReference type="Pfam" id="PF04542">
    <property type="entry name" value="Sigma70_r2"/>
    <property type="match status" value="1"/>
</dbReference>
<organism evidence="9 10">
    <name type="scientific">Pseudobythopirellula maris</name>
    <dbReference type="NCBI Taxonomy" id="2527991"/>
    <lineage>
        <taxon>Bacteria</taxon>
        <taxon>Pseudomonadati</taxon>
        <taxon>Planctomycetota</taxon>
        <taxon>Planctomycetia</taxon>
        <taxon>Pirellulales</taxon>
        <taxon>Lacipirellulaceae</taxon>
        <taxon>Pseudobythopirellula</taxon>
    </lineage>
</organism>
<dbReference type="InterPro" id="IPR036388">
    <property type="entry name" value="WH-like_DNA-bd_sf"/>
</dbReference>
<evidence type="ECO:0000256" key="6">
    <source>
        <dbReference type="SAM" id="MobiDB-lite"/>
    </source>
</evidence>
<dbReference type="GO" id="GO:0003677">
    <property type="term" value="F:DNA binding"/>
    <property type="evidence" value="ECO:0007669"/>
    <property type="project" value="UniProtKB-KW"/>
</dbReference>
<evidence type="ECO:0000313" key="9">
    <source>
        <dbReference type="EMBL" id="TWT88489.1"/>
    </source>
</evidence>
<evidence type="ECO:0000256" key="3">
    <source>
        <dbReference type="ARBA" id="ARBA00023082"/>
    </source>
</evidence>
<evidence type="ECO:0000259" key="8">
    <source>
        <dbReference type="Pfam" id="PF08281"/>
    </source>
</evidence>
<dbReference type="Gene3D" id="1.10.1740.10">
    <property type="match status" value="1"/>
</dbReference>
<dbReference type="AlphaFoldDB" id="A0A5C5ZM64"/>
<accession>A0A5C5ZM64</accession>
<dbReference type="Proteomes" id="UP000315440">
    <property type="component" value="Unassembled WGS sequence"/>
</dbReference>
<dbReference type="GO" id="GO:0016987">
    <property type="term" value="F:sigma factor activity"/>
    <property type="evidence" value="ECO:0007669"/>
    <property type="project" value="UniProtKB-KW"/>
</dbReference>
<evidence type="ECO:0000259" key="7">
    <source>
        <dbReference type="Pfam" id="PF04542"/>
    </source>
</evidence>
<comment type="similarity">
    <text evidence="1">Belongs to the sigma-70 factor family. ECF subfamily.</text>
</comment>
<evidence type="ECO:0000256" key="2">
    <source>
        <dbReference type="ARBA" id="ARBA00023015"/>
    </source>
</evidence>
<reference evidence="9 10" key="1">
    <citation type="submission" date="2019-02" db="EMBL/GenBank/DDBJ databases">
        <title>Deep-cultivation of Planctomycetes and their phenomic and genomic characterization uncovers novel biology.</title>
        <authorList>
            <person name="Wiegand S."/>
            <person name="Jogler M."/>
            <person name="Boedeker C."/>
            <person name="Pinto D."/>
            <person name="Vollmers J."/>
            <person name="Rivas-Marin E."/>
            <person name="Kohn T."/>
            <person name="Peeters S.H."/>
            <person name="Heuer A."/>
            <person name="Rast P."/>
            <person name="Oberbeckmann S."/>
            <person name="Bunk B."/>
            <person name="Jeske O."/>
            <person name="Meyerdierks A."/>
            <person name="Storesund J.E."/>
            <person name="Kallscheuer N."/>
            <person name="Luecker S."/>
            <person name="Lage O.M."/>
            <person name="Pohl T."/>
            <person name="Merkel B.J."/>
            <person name="Hornburger P."/>
            <person name="Mueller R.-W."/>
            <person name="Bruemmer F."/>
            <person name="Labrenz M."/>
            <person name="Spormann A.M."/>
            <person name="Op Den Camp H."/>
            <person name="Overmann J."/>
            <person name="Amann R."/>
            <person name="Jetten M.S.M."/>
            <person name="Mascher T."/>
            <person name="Medema M.H."/>
            <person name="Devos D.P."/>
            <person name="Kaster A.-K."/>
            <person name="Ovreas L."/>
            <person name="Rohde M."/>
            <person name="Galperin M.Y."/>
            <person name="Jogler C."/>
        </authorList>
    </citation>
    <scope>NUCLEOTIDE SEQUENCE [LARGE SCALE GENOMIC DNA]</scope>
    <source>
        <strain evidence="9 10">Mal64</strain>
    </source>
</reference>
<dbReference type="InterPro" id="IPR014284">
    <property type="entry name" value="RNA_pol_sigma-70_dom"/>
</dbReference>
<name>A0A5C5ZM64_9BACT</name>
<dbReference type="InterPro" id="IPR013325">
    <property type="entry name" value="RNA_pol_sigma_r2"/>
</dbReference>
<dbReference type="EMBL" id="SJPQ01000002">
    <property type="protein sequence ID" value="TWT88489.1"/>
    <property type="molecule type" value="Genomic_DNA"/>
</dbReference>
<keyword evidence="3" id="KW-0731">Sigma factor</keyword>
<dbReference type="GO" id="GO:0006352">
    <property type="term" value="P:DNA-templated transcription initiation"/>
    <property type="evidence" value="ECO:0007669"/>
    <property type="project" value="InterPro"/>
</dbReference>
<dbReference type="PANTHER" id="PTHR43133:SF8">
    <property type="entry name" value="RNA POLYMERASE SIGMA FACTOR HI_1459-RELATED"/>
    <property type="match status" value="1"/>
</dbReference>
<dbReference type="SUPFAM" id="SSF88659">
    <property type="entry name" value="Sigma3 and sigma4 domains of RNA polymerase sigma factors"/>
    <property type="match status" value="1"/>
</dbReference>
<sequence>MKPPDSHSTEETYDQWLVLRVQDGDEQALRRLVERWGPRLRRQALRLTGRPDAAADATQEAWLAIIRGLTRLDDPACFRRWAYRIVGNKCADWVRRQQTNRERAAPLLHDPPAASDSDGASDRTDALRQALTRLSPQERTLLAMHYLDTMPLAEIAEAMTVPVGTLKSRLYHARKKLAAAIRRDPNSPYSGEQHDE</sequence>
<dbReference type="Gene3D" id="1.10.10.10">
    <property type="entry name" value="Winged helix-like DNA-binding domain superfamily/Winged helix DNA-binding domain"/>
    <property type="match status" value="1"/>
</dbReference>
<dbReference type="NCBIfam" id="TIGR02937">
    <property type="entry name" value="sigma70-ECF"/>
    <property type="match status" value="1"/>
</dbReference>
<keyword evidence="10" id="KW-1185">Reference proteome</keyword>
<dbReference type="RefSeq" id="WP_146399592.1">
    <property type="nucleotide sequence ID" value="NZ_SJPQ01000002.1"/>
</dbReference>
<dbReference type="InterPro" id="IPR039425">
    <property type="entry name" value="RNA_pol_sigma-70-like"/>
</dbReference>
<evidence type="ECO:0000256" key="1">
    <source>
        <dbReference type="ARBA" id="ARBA00010641"/>
    </source>
</evidence>
<keyword evidence="5" id="KW-0804">Transcription</keyword>
<dbReference type="PANTHER" id="PTHR43133">
    <property type="entry name" value="RNA POLYMERASE ECF-TYPE SIGMA FACTO"/>
    <property type="match status" value="1"/>
</dbReference>
<dbReference type="InterPro" id="IPR007627">
    <property type="entry name" value="RNA_pol_sigma70_r2"/>
</dbReference>
<dbReference type="CDD" id="cd06171">
    <property type="entry name" value="Sigma70_r4"/>
    <property type="match status" value="1"/>
</dbReference>
<comment type="caution">
    <text evidence="9">The sequence shown here is derived from an EMBL/GenBank/DDBJ whole genome shotgun (WGS) entry which is preliminary data.</text>
</comment>
<feature type="domain" description="RNA polymerase sigma-70 region 2" evidence="7">
    <location>
        <begin position="32"/>
        <end position="98"/>
    </location>
</feature>
<dbReference type="InterPro" id="IPR013249">
    <property type="entry name" value="RNA_pol_sigma70_r4_t2"/>
</dbReference>
<dbReference type="Pfam" id="PF08281">
    <property type="entry name" value="Sigma70_r4_2"/>
    <property type="match status" value="1"/>
</dbReference>
<evidence type="ECO:0000256" key="5">
    <source>
        <dbReference type="ARBA" id="ARBA00023163"/>
    </source>
</evidence>
<keyword evidence="2" id="KW-0805">Transcription regulation</keyword>
<evidence type="ECO:0000256" key="4">
    <source>
        <dbReference type="ARBA" id="ARBA00023125"/>
    </source>
</evidence>
<dbReference type="OrthoDB" id="255903at2"/>